<organism evidence="5 6">
    <name type="scientific">Dermatophagoides pteronyssinus</name>
    <name type="common">European house dust mite</name>
    <dbReference type="NCBI Taxonomy" id="6956"/>
    <lineage>
        <taxon>Eukaryota</taxon>
        <taxon>Metazoa</taxon>
        <taxon>Ecdysozoa</taxon>
        <taxon>Arthropoda</taxon>
        <taxon>Chelicerata</taxon>
        <taxon>Arachnida</taxon>
        <taxon>Acari</taxon>
        <taxon>Acariformes</taxon>
        <taxon>Sarcoptiformes</taxon>
        <taxon>Astigmata</taxon>
        <taxon>Psoroptidia</taxon>
        <taxon>Analgoidea</taxon>
        <taxon>Pyroglyphidae</taxon>
        <taxon>Dermatophagoidinae</taxon>
        <taxon>Dermatophagoides</taxon>
    </lineage>
</organism>
<dbReference type="PROSITE" id="PS50137">
    <property type="entry name" value="DS_RBD"/>
    <property type="match status" value="1"/>
</dbReference>
<dbReference type="Proteomes" id="UP000887458">
    <property type="component" value="Unassembled WGS sequence"/>
</dbReference>
<evidence type="ECO:0000313" key="6">
    <source>
        <dbReference type="Proteomes" id="UP000887458"/>
    </source>
</evidence>
<gene>
    <name evidence="5" type="ORF">DERP_002009</name>
</gene>
<evidence type="ECO:0000256" key="3">
    <source>
        <dbReference type="SAM" id="MobiDB-lite"/>
    </source>
</evidence>
<feature type="compositionally biased region" description="Low complexity" evidence="3">
    <location>
        <begin position="125"/>
        <end position="137"/>
    </location>
</feature>
<comment type="caution">
    <text evidence="5">The sequence shown here is derived from an EMBL/GenBank/DDBJ whole genome shotgun (WGS) entry which is preliminary data.</text>
</comment>
<name>A0ABQ8JH10_DERPT</name>
<dbReference type="CDD" id="cd00048">
    <property type="entry name" value="DSRM_SF"/>
    <property type="match status" value="1"/>
</dbReference>
<dbReference type="PANTHER" id="PTHR46205:SF3">
    <property type="entry name" value="LOQUACIOUS, ISOFORM B"/>
    <property type="match status" value="1"/>
</dbReference>
<evidence type="ECO:0000256" key="1">
    <source>
        <dbReference type="ARBA" id="ARBA00022884"/>
    </source>
</evidence>
<dbReference type="Gene3D" id="3.30.160.20">
    <property type="match status" value="2"/>
</dbReference>
<dbReference type="SUPFAM" id="SSF54768">
    <property type="entry name" value="dsRNA-binding domain-like"/>
    <property type="match status" value="2"/>
</dbReference>
<keyword evidence="6" id="KW-1185">Reference proteome</keyword>
<sequence>MDNDNEKIDWLAVCSRNNIEACSFTDFIKEKIINDHDGDSIESNNNKDYISIMNRLLNNFSQLSFETEPIPEKKFRCHITYKGKDVEGIGLSKKEAKQKTCKRLYEIEIGHENQSHISRSESEESNSSSSPSHSDSSVLNAPSSTSEESIKQTLIVALPMTSSTTTIDYISDLQIFCSRNRTFISMPEYSFKQVDRTFHCTCYLQPKNDIYQPFNGQGQGANMKEAKKQAAKQAFIALKTFFGQKLCNE</sequence>
<proteinExistence type="predicted"/>
<accession>A0ABQ8JH10</accession>
<dbReference type="EMBL" id="NJHN03000037">
    <property type="protein sequence ID" value="KAH9421722.1"/>
    <property type="molecule type" value="Genomic_DNA"/>
</dbReference>
<evidence type="ECO:0000259" key="4">
    <source>
        <dbReference type="PROSITE" id="PS50137"/>
    </source>
</evidence>
<reference evidence="5 6" key="1">
    <citation type="journal article" date="2018" name="J. Allergy Clin. Immunol.">
        <title>High-quality assembly of Dermatophagoides pteronyssinus genome and transcriptome reveals a wide range of novel allergens.</title>
        <authorList>
            <person name="Liu X.Y."/>
            <person name="Yang K.Y."/>
            <person name="Wang M.Q."/>
            <person name="Kwok J.S."/>
            <person name="Zeng X."/>
            <person name="Yang Z."/>
            <person name="Xiao X.J."/>
            <person name="Lau C.P."/>
            <person name="Li Y."/>
            <person name="Huang Z.M."/>
            <person name="Ba J.G."/>
            <person name="Yim A.K."/>
            <person name="Ouyang C.Y."/>
            <person name="Ngai S.M."/>
            <person name="Chan T.F."/>
            <person name="Leung E.L."/>
            <person name="Liu L."/>
            <person name="Liu Z.G."/>
            <person name="Tsui S.K."/>
        </authorList>
    </citation>
    <scope>NUCLEOTIDE SEQUENCE [LARGE SCALE GENOMIC DNA]</scope>
    <source>
        <strain evidence="5">Derp</strain>
    </source>
</reference>
<dbReference type="PANTHER" id="PTHR46205">
    <property type="entry name" value="LOQUACIOUS, ISOFORM B"/>
    <property type="match status" value="1"/>
</dbReference>
<protein>
    <recommendedName>
        <fullName evidence="4">DRBM domain-containing protein</fullName>
    </recommendedName>
</protein>
<evidence type="ECO:0000313" key="5">
    <source>
        <dbReference type="EMBL" id="KAH9421722.1"/>
    </source>
</evidence>
<evidence type="ECO:0000256" key="2">
    <source>
        <dbReference type="PROSITE-ProRule" id="PRU00266"/>
    </source>
</evidence>
<dbReference type="InterPro" id="IPR014720">
    <property type="entry name" value="dsRBD_dom"/>
</dbReference>
<dbReference type="SMART" id="SM00358">
    <property type="entry name" value="DSRM"/>
    <property type="match status" value="2"/>
</dbReference>
<feature type="domain" description="DRBM" evidence="4">
    <location>
        <begin position="168"/>
        <end position="240"/>
    </location>
</feature>
<keyword evidence="1 2" id="KW-0694">RNA-binding</keyword>
<dbReference type="Pfam" id="PF00035">
    <property type="entry name" value="dsrm"/>
    <property type="match status" value="2"/>
</dbReference>
<feature type="region of interest" description="Disordered" evidence="3">
    <location>
        <begin position="112"/>
        <end position="145"/>
    </location>
</feature>
<reference evidence="5 6" key="2">
    <citation type="journal article" date="2022" name="Mol. Biol. Evol.">
        <title>Comparative Genomics Reveals Insights into the Divergent Evolution of Astigmatic Mites and Household Pest Adaptations.</title>
        <authorList>
            <person name="Xiong Q."/>
            <person name="Wan A.T."/>
            <person name="Liu X."/>
            <person name="Fung C.S."/>
            <person name="Xiao X."/>
            <person name="Malainual N."/>
            <person name="Hou J."/>
            <person name="Wang L."/>
            <person name="Wang M."/>
            <person name="Yang K.Y."/>
            <person name="Cui Y."/>
            <person name="Leung E.L."/>
            <person name="Nong W."/>
            <person name="Shin S.K."/>
            <person name="Au S.W."/>
            <person name="Jeong K.Y."/>
            <person name="Chew F.T."/>
            <person name="Hui J.H."/>
            <person name="Leung T.F."/>
            <person name="Tungtrongchitr A."/>
            <person name="Zhong N."/>
            <person name="Liu Z."/>
            <person name="Tsui S.K."/>
        </authorList>
    </citation>
    <scope>NUCLEOTIDE SEQUENCE [LARGE SCALE GENOMIC DNA]</scope>
    <source>
        <strain evidence="5">Derp</strain>
    </source>
</reference>
<feature type="compositionally biased region" description="Basic and acidic residues" evidence="3">
    <location>
        <begin position="112"/>
        <end position="122"/>
    </location>
</feature>
<dbReference type="InterPro" id="IPR051247">
    <property type="entry name" value="RLC_Component"/>
</dbReference>